<dbReference type="KEGG" id="tut:107365851"/>
<organism evidence="7 8">
    <name type="scientific">Tetranychus urticae</name>
    <name type="common">Two-spotted spider mite</name>
    <dbReference type="NCBI Taxonomy" id="32264"/>
    <lineage>
        <taxon>Eukaryota</taxon>
        <taxon>Metazoa</taxon>
        <taxon>Ecdysozoa</taxon>
        <taxon>Arthropoda</taxon>
        <taxon>Chelicerata</taxon>
        <taxon>Arachnida</taxon>
        <taxon>Acari</taxon>
        <taxon>Acariformes</taxon>
        <taxon>Trombidiformes</taxon>
        <taxon>Prostigmata</taxon>
        <taxon>Eleutherengona</taxon>
        <taxon>Raphignathae</taxon>
        <taxon>Tetranychoidea</taxon>
        <taxon>Tetranychidae</taxon>
        <taxon>Tetranychus</taxon>
    </lineage>
</organism>
<dbReference type="HOGENOM" id="CLU_024661_0_2_1"/>
<dbReference type="GO" id="GO:0080019">
    <property type="term" value="F:alcohol-forming very long-chain fatty acyl-CoA reductase activity"/>
    <property type="evidence" value="ECO:0007669"/>
    <property type="project" value="InterPro"/>
</dbReference>
<reference evidence="8" key="1">
    <citation type="submission" date="2011-08" db="EMBL/GenBank/DDBJ databases">
        <authorList>
            <person name="Rombauts S."/>
        </authorList>
    </citation>
    <scope>NUCLEOTIDE SEQUENCE</scope>
    <source>
        <strain evidence="8">London</strain>
    </source>
</reference>
<gene>
    <name evidence="7" type="primary">107365851</name>
</gene>
<feature type="transmembrane region" description="Helical" evidence="4">
    <location>
        <begin position="356"/>
        <end position="375"/>
    </location>
</feature>
<name>T1JR69_TETUR</name>
<evidence type="ECO:0000256" key="4">
    <source>
        <dbReference type="RuleBase" id="RU363097"/>
    </source>
</evidence>
<dbReference type="PANTHER" id="PTHR11011">
    <property type="entry name" value="MALE STERILITY PROTEIN 2-RELATED"/>
    <property type="match status" value="1"/>
</dbReference>
<keyword evidence="3 4" id="KW-0443">Lipid metabolism</keyword>
<keyword evidence="4" id="KW-0812">Transmembrane</keyword>
<comment type="function">
    <text evidence="4">Catalyzes the reduction of fatty acyl-CoA to fatty alcohols.</text>
</comment>
<evidence type="ECO:0000256" key="3">
    <source>
        <dbReference type="ARBA" id="ARBA00023098"/>
    </source>
</evidence>
<dbReference type="EnsemblMetazoa" id="tetur01g05820.1">
    <property type="protein sequence ID" value="tetur01g05820.1"/>
    <property type="gene ID" value="tetur01g05820"/>
</dbReference>
<dbReference type="OrthoDB" id="429813at2759"/>
<dbReference type="OMA" id="TRFEMVP"/>
<dbReference type="eggNOG" id="KOG1221">
    <property type="taxonomic scope" value="Eukaryota"/>
</dbReference>
<dbReference type="InterPro" id="IPR026055">
    <property type="entry name" value="FAR"/>
</dbReference>
<dbReference type="InterPro" id="IPR013120">
    <property type="entry name" value="FAR_NAD-bd"/>
</dbReference>
<evidence type="ECO:0000259" key="6">
    <source>
        <dbReference type="Pfam" id="PF07993"/>
    </source>
</evidence>
<keyword evidence="2 4" id="KW-0444">Lipid biosynthesis</keyword>
<protein>
    <recommendedName>
        <fullName evidence="4">Fatty acyl-CoA reductase</fullName>
        <ecNumber evidence="4">1.2.1.84</ecNumber>
    </recommendedName>
</protein>
<keyword evidence="4" id="KW-0560">Oxidoreductase</keyword>
<dbReference type="GO" id="GO:0035336">
    <property type="term" value="P:long-chain fatty-acyl-CoA metabolic process"/>
    <property type="evidence" value="ECO:0007669"/>
    <property type="project" value="TreeGrafter"/>
</dbReference>
<dbReference type="Proteomes" id="UP000015104">
    <property type="component" value="Unassembled WGS sequence"/>
</dbReference>
<evidence type="ECO:0000256" key="2">
    <source>
        <dbReference type="ARBA" id="ARBA00022516"/>
    </source>
</evidence>
<feature type="domain" description="Thioester reductase (TE)" evidence="6">
    <location>
        <begin position="16"/>
        <end position="283"/>
    </location>
</feature>
<keyword evidence="4" id="KW-0521">NADP</keyword>
<evidence type="ECO:0000259" key="5">
    <source>
        <dbReference type="Pfam" id="PF03015"/>
    </source>
</evidence>
<dbReference type="InterPro" id="IPR036291">
    <property type="entry name" value="NAD(P)-bd_dom_sf"/>
</dbReference>
<keyword evidence="4" id="KW-0472">Membrane</keyword>
<evidence type="ECO:0000313" key="8">
    <source>
        <dbReference type="Proteomes" id="UP000015104"/>
    </source>
</evidence>
<keyword evidence="4" id="KW-1133">Transmembrane helix</keyword>
<feature type="domain" description="Fatty acyl-CoA reductase C-terminal" evidence="5">
    <location>
        <begin position="358"/>
        <end position="448"/>
    </location>
</feature>
<dbReference type="Pfam" id="PF07993">
    <property type="entry name" value="NAD_binding_4"/>
    <property type="match status" value="1"/>
</dbReference>
<dbReference type="InterPro" id="IPR033640">
    <property type="entry name" value="FAR_C"/>
</dbReference>
<dbReference type="EMBL" id="CAEY01000446">
    <property type="status" value="NOT_ANNOTATED_CDS"/>
    <property type="molecule type" value="Genomic_DNA"/>
</dbReference>
<dbReference type="Pfam" id="PF03015">
    <property type="entry name" value="Sterile"/>
    <property type="match status" value="1"/>
</dbReference>
<dbReference type="EC" id="1.2.1.84" evidence="4"/>
<sequence length="493" mass="56359">MDSPISTFFEGKCVLVTGFSGFLGKVLVAKLIKSTRVKKVYVLIRDKNGVNYKQRTIKLLSRLPFTVDKNANVSYSDRVIPVKGDLTHTGLGIRQSELDILKKEVSIVFHSAAEVRFNVDLSTNYVQNVEGTANLIRICRNFDNILSFVHISSLYSAGHQTVIEDDLKPLDFGYKEMKKCLSGDYLELNDKLKEMVAKFPNSYTLTKALAEDLVLQEMGDIPTAIIRPSIVFVAVQEPAPGWGDTLQGIQGITISATTGLLQTVNWNYWTRFEMVPVDQCANLTIASAWYMVEKSPNKLKVINFSTGPFHPDWTFGRFFSVAREFAVKYPSSKQLRPLIVPPKIKKASILFPVQKFIYHTLFALFLDLIFTLLGYKKILYKYACKLNEGLDHIVFFASHQYEIKTGNYLKLVESLSPEDKRVFPCDLRNLNFIRQIRCTYFGFRKYFLGDDEANIEASRNRSKLICFVYRATKWSFFLILSLSIFTLYRHVIS</sequence>
<feature type="transmembrane region" description="Helical" evidence="4">
    <location>
        <begin position="467"/>
        <end position="488"/>
    </location>
</feature>
<dbReference type="SUPFAM" id="SSF51735">
    <property type="entry name" value="NAD(P)-binding Rossmann-fold domains"/>
    <property type="match status" value="1"/>
</dbReference>
<dbReference type="CDD" id="cd09071">
    <property type="entry name" value="FAR_C"/>
    <property type="match status" value="1"/>
</dbReference>
<reference evidence="7" key="2">
    <citation type="submission" date="2015-06" db="UniProtKB">
        <authorList>
            <consortium name="EnsemblMetazoa"/>
        </authorList>
    </citation>
    <scope>IDENTIFICATION</scope>
</reference>
<evidence type="ECO:0000256" key="1">
    <source>
        <dbReference type="ARBA" id="ARBA00005928"/>
    </source>
</evidence>
<comment type="catalytic activity">
    <reaction evidence="4">
        <text>a long-chain fatty acyl-CoA + 2 NADPH + 2 H(+) = a long-chain primary fatty alcohol + 2 NADP(+) + CoA</text>
        <dbReference type="Rhea" id="RHEA:52716"/>
        <dbReference type="ChEBI" id="CHEBI:15378"/>
        <dbReference type="ChEBI" id="CHEBI:57287"/>
        <dbReference type="ChEBI" id="CHEBI:57783"/>
        <dbReference type="ChEBI" id="CHEBI:58349"/>
        <dbReference type="ChEBI" id="CHEBI:77396"/>
        <dbReference type="ChEBI" id="CHEBI:83139"/>
        <dbReference type="EC" id="1.2.1.84"/>
    </reaction>
</comment>
<dbReference type="CDD" id="cd05236">
    <property type="entry name" value="FAR-N_SDR_e"/>
    <property type="match status" value="1"/>
</dbReference>
<dbReference type="PANTHER" id="PTHR11011:SF45">
    <property type="entry name" value="FATTY ACYL-COA REDUCTASE CG8306-RELATED"/>
    <property type="match status" value="1"/>
</dbReference>
<comment type="similarity">
    <text evidence="1 4">Belongs to the fatty acyl-CoA reductase family.</text>
</comment>
<dbReference type="GO" id="GO:0102965">
    <property type="term" value="F:alcohol-forming long-chain fatty acyl-CoA reductase activity"/>
    <property type="evidence" value="ECO:0007669"/>
    <property type="project" value="UniProtKB-EC"/>
</dbReference>
<keyword evidence="8" id="KW-1185">Reference proteome</keyword>
<proteinExistence type="inferred from homology"/>
<dbReference type="GO" id="GO:0005777">
    <property type="term" value="C:peroxisome"/>
    <property type="evidence" value="ECO:0007669"/>
    <property type="project" value="TreeGrafter"/>
</dbReference>
<evidence type="ECO:0000313" key="7">
    <source>
        <dbReference type="EnsemblMetazoa" id="tetur01g05820.1"/>
    </source>
</evidence>
<accession>T1JR69</accession>
<dbReference type="Gene3D" id="3.40.50.720">
    <property type="entry name" value="NAD(P)-binding Rossmann-like Domain"/>
    <property type="match status" value="1"/>
</dbReference>
<dbReference type="AlphaFoldDB" id="T1JR69"/>